<proteinExistence type="predicted"/>
<evidence type="ECO:0000313" key="2">
    <source>
        <dbReference type="EMBL" id="KAH1179834.1"/>
    </source>
</evidence>
<evidence type="ECO:0000256" key="1">
    <source>
        <dbReference type="SAM" id="MobiDB-lite"/>
    </source>
</evidence>
<protein>
    <submittedName>
        <fullName evidence="2">Uncharacterized protein</fullName>
    </submittedName>
</protein>
<dbReference type="EMBL" id="JAHDVG010000471">
    <property type="protein sequence ID" value="KAH1179834.1"/>
    <property type="molecule type" value="Genomic_DNA"/>
</dbReference>
<comment type="caution">
    <text evidence="2">The sequence shown here is derived from an EMBL/GenBank/DDBJ whole genome shotgun (WGS) entry which is preliminary data.</text>
</comment>
<gene>
    <name evidence="2" type="ORF">KIL84_005884</name>
</gene>
<dbReference type="AlphaFoldDB" id="A0A9D4B455"/>
<reference evidence="2" key="1">
    <citation type="submission" date="2021-09" db="EMBL/GenBank/DDBJ databases">
        <title>The genome of Mauremys mutica provides insights into the evolution of semi-aquatic lifestyle.</title>
        <authorList>
            <person name="Gong S."/>
            <person name="Gao Y."/>
        </authorList>
    </citation>
    <scope>NUCLEOTIDE SEQUENCE</scope>
    <source>
        <strain evidence="2">MM-2020</strain>
        <tissue evidence="2">Muscle</tissue>
    </source>
</reference>
<accession>A0A9D4B455</accession>
<dbReference type="Proteomes" id="UP000827986">
    <property type="component" value="Unassembled WGS sequence"/>
</dbReference>
<keyword evidence="3" id="KW-1185">Reference proteome</keyword>
<feature type="region of interest" description="Disordered" evidence="1">
    <location>
        <begin position="83"/>
        <end position="104"/>
    </location>
</feature>
<organism evidence="2 3">
    <name type="scientific">Mauremys mutica</name>
    <name type="common">yellowpond turtle</name>
    <dbReference type="NCBI Taxonomy" id="74926"/>
    <lineage>
        <taxon>Eukaryota</taxon>
        <taxon>Metazoa</taxon>
        <taxon>Chordata</taxon>
        <taxon>Craniata</taxon>
        <taxon>Vertebrata</taxon>
        <taxon>Euteleostomi</taxon>
        <taxon>Archelosauria</taxon>
        <taxon>Testudinata</taxon>
        <taxon>Testudines</taxon>
        <taxon>Cryptodira</taxon>
        <taxon>Durocryptodira</taxon>
        <taxon>Testudinoidea</taxon>
        <taxon>Geoemydidae</taxon>
        <taxon>Geoemydinae</taxon>
        <taxon>Mauremys</taxon>
    </lineage>
</organism>
<name>A0A9D4B455_9SAUR</name>
<sequence length="104" mass="11009">MSSGLAEAQASRFRGSHVQFLLSTAHPRARDYAQVLEFAGVGMSNFKPFAVKPVQVLCVEQPLGAGNPVPGEFPGELGAELPSVALHPPTERPLGSWTMGAVRP</sequence>
<evidence type="ECO:0000313" key="3">
    <source>
        <dbReference type="Proteomes" id="UP000827986"/>
    </source>
</evidence>